<dbReference type="RefSeq" id="WP_305107896.1">
    <property type="nucleotide sequence ID" value="NZ_JAUTWS010000067.1"/>
</dbReference>
<gene>
    <name evidence="1" type="ORF">Q7A36_32200</name>
</gene>
<comment type="caution">
    <text evidence="1">The sequence shown here is derived from an EMBL/GenBank/DDBJ whole genome shotgun (WGS) entry which is preliminary data.</text>
</comment>
<protein>
    <submittedName>
        <fullName evidence="1">Uncharacterized protein</fullName>
    </submittedName>
</protein>
<name>A0ABT9EA13_9PROT</name>
<evidence type="ECO:0000313" key="1">
    <source>
        <dbReference type="EMBL" id="MDO9713035.1"/>
    </source>
</evidence>
<accession>A0ABT9EA13</accession>
<reference evidence="1 2" key="1">
    <citation type="submission" date="2023-08" db="EMBL/GenBank/DDBJ databases">
        <title>The draft genome sequence of Paracraurococcus sp. LOR1-02.</title>
        <authorList>
            <person name="Kingkaew E."/>
            <person name="Tanasupawat S."/>
        </authorList>
    </citation>
    <scope>NUCLEOTIDE SEQUENCE [LARGE SCALE GENOMIC DNA]</scope>
    <source>
        <strain evidence="1 2">LOR1-02</strain>
    </source>
</reference>
<proteinExistence type="predicted"/>
<dbReference type="Proteomes" id="UP001243009">
    <property type="component" value="Unassembled WGS sequence"/>
</dbReference>
<keyword evidence="2" id="KW-1185">Reference proteome</keyword>
<evidence type="ECO:0000313" key="2">
    <source>
        <dbReference type="Proteomes" id="UP001243009"/>
    </source>
</evidence>
<dbReference type="EMBL" id="JAUTWS010000067">
    <property type="protein sequence ID" value="MDO9713035.1"/>
    <property type="molecule type" value="Genomic_DNA"/>
</dbReference>
<organism evidence="1 2">
    <name type="scientific">Paracraurococcus lichenis</name>
    <dbReference type="NCBI Taxonomy" id="3064888"/>
    <lineage>
        <taxon>Bacteria</taxon>
        <taxon>Pseudomonadati</taxon>
        <taxon>Pseudomonadota</taxon>
        <taxon>Alphaproteobacteria</taxon>
        <taxon>Acetobacterales</taxon>
        <taxon>Roseomonadaceae</taxon>
        <taxon>Paracraurococcus</taxon>
    </lineage>
</organism>
<sequence length="117" mass="12459">MILERHGNGEASLVQDGLELLRISALAAEAPVYDALLDGIEATLCGEGPPRLVLTYREGLFAGAVSEVPLSLVLVEEDPQDDPPRQVRRQRVTAEPARLPALLAGLDTPPVGGTARR</sequence>